<dbReference type="AlphaFoldDB" id="A0AA35YN29"/>
<evidence type="ECO:0000256" key="1">
    <source>
        <dbReference type="SAM" id="MobiDB-lite"/>
    </source>
</evidence>
<accession>A0AA35YN29</accession>
<keyword evidence="3" id="KW-1185">Reference proteome</keyword>
<feature type="compositionally biased region" description="Polar residues" evidence="1">
    <location>
        <begin position="1"/>
        <end position="27"/>
    </location>
</feature>
<proteinExistence type="predicted"/>
<organism evidence="2 3">
    <name type="scientific">Lactuca saligna</name>
    <name type="common">Willowleaf lettuce</name>
    <dbReference type="NCBI Taxonomy" id="75948"/>
    <lineage>
        <taxon>Eukaryota</taxon>
        <taxon>Viridiplantae</taxon>
        <taxon>Streptophyta</taxon>
        <taxon>Embryophyta</taxon>
        <taxon>Tracheophyta</taxon>
        <taxon>Spermatophyta</taxon>
        <taxon>Magnoliopsida</taxon>
        <taxon>eudicotyledons</taxon>
        <taxon>Gunneridae</taxon>
        <taxon>Pentapetalae</taxon>
        <taxon>asterids</taxon>
        <taxon>campanulids</taxon>
        <taxon>Asterales</taxon>
        <taxon>Asteraceae</taxon>
        <taxon>Cichorioideae</taxon>
        <taxon>Cichorieae</taxon>
        <taxon>Lactucinae</taxon>
        <taxon>Lactuca</taxon>
    </lineage>
</organism>
<gene>
    <name evidence="2" type="ORF">LSALG_LOCUS16780</name>
</gene>
<reference evidence="2" key="1">
    <citation type="submission" date="2023-04" db="EMBL/GenBank/DDBJ databases">
        <authorList>
            <person name="Vijverberg K."/>
            <person name="Xiong W."/>
            <person name="Schranz E."/>
        </authorList>
    </citation>
    <scope>NUCLEOTIDE SEQUENCE</scope>
</reference>
<sequence length="127" mass="14716">MTINSSTSQQPQVERSYMSRDTSTMSIKKNKTSTKTLMKHIICIVADLTSKVDHVLKKKDKPNTLFSGEDMVNEEDEETYHHGKELNYDDTFIHGLEVKVGLTTTWQYVEPSPDVVQHHKRNNHSYY</sequence>
<dbReference type="Proteomes" id="UP001177003">
    <property type="component" value="Chromosome 3"/>
</dbReference>
<name>A0AA35YN29_LACSI</name>
<evidence type="ECO:0000313" key="2">
    <source>
        <dbReference type="EMBL" id="CAI9276817.1"/>
    </source>
</evidence>
<feature type="region of interest" description="Disordered" evidence="1">
    <location>
        <begin position="1"/>
        <end position="30"/>
    </location>
</feature>
<protein>
    <submittedName>
        <fullName evidence="2">Uncharacterized protein</fullName>
    </submittedName>
</protein>
<dbReference type="EMBL" id="OX465079">
    <property type="protein sequence ID" value="CAI9276817.1"/>
    <property type="molecule type" value="Genomic_DNA"/>
</dbReference>
<evidence type="ECO:0000313" key="3">
    <source>
        <dbReference type="Proteomes" id="UP001177003"/>
    </source>
</evidence>